<organism evidence="8 9">
    <name type="scientific">Elysia chlorotica</name>
    <name type="common">Eastern emerald elysia</name>
    <name type="synonym">Sea slug</name>
    <dbReference type="NCBI Taxonomy" id="188477"/>
    <lineage>
        <taxon>Eukaryota</taxon>
        <taxon>Metazoa</taxon>
        <taxon>Spiralia</taxon>
        <taxon>Lophotrochozoa</taxon>
        <taxon>Mollusca</taxon>
        <taxon>Gastropoda</taxon>
        <taxon>Heterobranchia</taxon>
        <taxon>Euthyneura</taxon>
        <taxon>Panpulmonata</taxon>
        <taxon>Sacoglossa</taxon>
        <taxon>Placobranchoidea</taxon>
        <taxon>Plakobranchidae</taxon>
        <taxon>Elysia</taxon>
    </lineage>
</organism>
<evidence type="ECO:0000256" key="3">
    <source>
        <dbReference type="ARBA" id="ARBA00022980"/>
    </source>
</evidence>
<dbReference type="GO" id="GO:0002181">
    <property type="term" value="P:cytoplasmic translation"/>
    <property type="evidence" value="ECO:0007669"/>
    <property type="project" value="TreeGrafter"/>
</dbReference>
<dbReference type="GO" id="GO:0022625">
    <property type="term" value="C:cytosolic large ribosomal subunit"/>
    <property type="evidence" value="ECO:0007669"/>
    <property type="project" value="TreeGrafter"/>
</dbReference>
<dbReference type="FunFam" id="1.10.10.1410:FF:000001">
    <property type="entry name" value="60S acidic ribosomal protein P1"/>
    <property type="match status" value="1"/>
</dbReference>
<dbReference type="EMBL" id="RQTK01000252">
    <property type="protein sequence ID" value="RUS83245.1"/>
    <property type="molecule type" value="Genomic_DNA"/>
</dbReference>
<dbReference type="AlphaFoldDB" id="A0A433TNU4"/>
<evidence type="ECO:0000313" key="8">
    <source>
        <dbReference type="EMBL" id="RUS83245.1"/>
    </source>
</evidence>
<gene>
    <name evidence="8" type="ORF">EGW08_009009</name>
</gene>
<dbReference type="OrthoDB" id="2194681at2759"/>
<dbReference type="GO" id="GO:0043021">
    <property type="term" value="F:ribonucleoprotein complex binding"/>
    <property type="evidence" value="ECO:0007669"/>
    <property type="project" value="TreeGrafter"/>
</dbReference>
<reference evidence="8 9" key="1">
    <citation type="submission" date="2019-01" db="EMBL/GenBank/DDBJ databases">
        <title>A draft genome assembly of the solar-powered sea slug Elysia chlorotica.</title>
        <authorList>
            <person name="Cai H."/>
            <person name="Li Q."/>
            <person name="Fang X."/>
            <person name="Li J."/>
            <person name="Curtis N.E."/>
            <person name="Altenburger A."/>
            <person name="Shibata T."/>
            <person name="Feng M."/>
            <person name="Maeda T."/>
            <person name="Schwartz J.A."/>
            <person name="Shigenobu S."/>
            <person name="Lundholm N."/>
            <person name="Nishiyama T."/>
            <person name="Yang H."/>
            <person name="Hasebe M."/>
            <person name="Li S."/>
            <person name="Pierce S.K."/>
            <person name="Wang J."/>
        </authorList>
    </citation>
    <scope>NUCLEOTIDE SEQUENCE [LARGE SCALE GENOMIC DNA]</scope>
    <source>
        <strain evidence="8">EC2010</strain>
        <tissue evidence="8">Whole organism of an adult</tissue>
    </source>
</reference>
<evidence type="ECO:0000256" key="5">
    <source>
        <dbReference type="ARBA" id="ARBA00041116"/>
    </source>
</evidence>
<dbReference type="HAMAP" id="MF_01478">
    <property type="entry name" value="Ribosomal_L12_arch"/>
    <property type="match status" value="1"/>
</dbReference>
<sequence length="113" mass="11345">MAGNDELACVYAALILADDQVAITAEKISTILKAAGVSVEPYWPGLFSKALDGMNVKDLITNIGSSAGAAPAAGGAAPVAAAADAAPAAAGKKEEKKEESEESDEDMGFGLFD</sequence>
<dbReference type="GO" id="GO:0003735">
    <property type="term" value="F:structural constituent of ribosome"/>
    <property type="evidence" value="ECO:0007669"/>
    <property type="project" value="InterPro"/>
</dbReference>
<keyword evidence="3" id="KW-0689">Ribosomal protein</keyword>
<accession>A0A433TNU4</accession>
<evidence type="ECO:0000313" key="9">
    <source>
        <dbReference type="Proteomes" id="UP000271974"/>
    </source>
</evidence>
<protein>
    <recommendedName>
        <fullName evidence="5">Large ribosomal subunit protein P1</fullName>
    </recommendedName>
    <alternativeName>
        <fullName evidence="6">60S acidic ribosomal protein P1</fullName>
    </alternativeName>
</protein>
<keyword evidence="4" id="KW-0687">Ribonucleoprotein</keyword>
<dbReference type="Proteomes" id="UP000271974">
    <property type="component" value="Unassembled WGS sequence"/>
</dbReference>
<dbReference type="STRING" id="188477.A0A433TNU4"/>
<dbReference type="PANTHER" id="PTHR45696">
    <property type="entry name" value="60S ACIDIC RIBOSOMAL PROTEIN P1"/>
    <property type="match status" value="1"/>
</dbReference>
<evidence type="ECO:0000256" key="1">
    <source>
        <dbReference type="ARBA" id="ARBA00003362"/>
    </source>
</evidence>
<dbReference type="Pfam" id="PF00428">
    <property type="entry name" value="Ribosomal_60s"/>
    <property type="match status" value="1"/>
</dbReference>
<dbReference type="PANTHER" id="PTHR45696:SF10">
    <property type="entry name" value="LARGE RIBOSOMAL SUBUNIT PROTEIN P1"/>
    <property type="match status" value="1"/>
</dbReference>
<dbReference type="GO" id="GO:0030295">
    <property type="term" value="F:protein kinase activator activity"/>
    <property type="evidence" value="ECO:0007669"/>
    <property type="project" value="TreeGrafter"/>
</dbReference>
<dbReference type="Gene3D" id="1.10.10.1410">
    <property type="match status" value="1"/>
</dbReference>
<evidence type="ECO:0000256" key="2">
    <source>
        <dbReference type="ARBA" id="ARBA00005436"/>
    </source>
</evidence>
<dbReference type="InterPro" id="IPR027534">
    <property type="entry name" value="Ribosomal_P1/P2"/>
</dbReference>
<comment type="caution">
    <text evidence="8">The sequence shown here is derived from an EMBL/GenBank/DDBJ whole genome shotgun (WGS) entry which is preliminary data.</text>
</comment>
<evidence type="ECO:0000256" key="7">
    <source>
        <dbReference type="SAM" id="MobiDB-lite"/>
    </source>
</evidence>
<evidence type="ECO:0000256" key="6">
    <source>
        <dbReference type="ARBA" id="ARBA00042918"/>
    </source>
</evidence>
<dbReference type="InterPro" id="IPR038716">
    <property type="entry name" value="P1/P2_N_sf"/>
</dbReference>
<dbReference type="CDD" id="cd05831">
    <property type="entry name" value="Ribosomal_P1"/>
    <property type="match status" value="1"/>
</dbReference>
<keyword evidence="9" id="KW-1185">Reference proteome</keyword>
<evidence type="ECO:0000256" key="4">
    <source>
        <dbReference type="ARBA" id="ARBA00023274"/>
    </source>
</evidence>
<dbReference type="GO" id="GO:0006414">
    <property type="term" value="P:translational elongation"/>
    <property type="evidence" value="ECO:0007669"/>
    <property type="project" value="InterPro"/>
</dbReference>
<comment type="similarity">
    <text evidence="2">Belongs to the eukaryotic ribosomal protein P1/P2 family.</text>
</comment>
<feature type="region of interest" description="Disordered" evidence="7">
    <location>
        <begin position="87"/>
        <end position="113"/>
    </location>
</feature>
<proteinExistence type="inferred from homology"/>
<name>A0A433TNU4_ELYCH</name>
<comment type="function">
    <text evidence="1">Plays an important role in the elongation step of protein synthesis.</text>
</comment>